<accession>A0ABT1RFF2</accession>
<sequence length="80" mass="8684">MELLFTLGGLIAIANVLYLFMSQRGKRLSWRVKCLILSVLVALLAALWCIVYGPDLWVLIQAGILIVVGTVASVLAARKG</sequence>
<evidence type="ECO:0000256" key="1">
    <source>
        <dbReference type="SAM" id="Phobius"/>
    </source>
</evidence>
<protein>
    <recommendedName>
        <fullName evidence="4">Sugar efflux transporter for intercellular exchange</fullName>
    </recommendedName>
</protein>
<name>A0ABT1RFF2_9HYPH</name>
<keyword evidence="1" id="KW-1133">Transmembrane helix</keyword>
<dbReference type="RefSeq" id="WP_006472605.1">
    <property type="nucleotide sequence ID" value="NZ_WHSB02000016.1"/>
</dbReference>
<gene>
    <name evidence="2" type="ORF">GB927_028080</name>
</gene>
<dbReference type="EMBL" id="WHSB02000016">
    <property type="protein sequence ID" value="MCQ4633924.1"/>
    <property type="molecule type" value="Genomic_DNA"/>
</dbReference>
<feature type="transmembrane region" description="Helical" evidence="1">
    <location>
        <begin position="34"/>
        <end position="53"/>
    </location>
</feature>
<evidence type="ECO:0000313" key="2">
    <source>
        <dbReference type="EMBL" id="MCQ4633924.1"/>
    </source>
</evidence>
<comment type="caution">
    <text evidence="2">The sequence shown here is derived from an EMBL/GenBank/DDBJ whole genome shotgun (WGS) entry which is preliminary data.</text>
</comment>
<keyword evidence="1" id="KW-0472">Membrane</keyword>
<feature type="transmembrane region" description="Helical" evidence="1">
    <location>
        <begin position="6"/>
        <end position="22"/>
    </location>
</feature>
<dbReference type="Proteomes" id="UP000996601">
    <property type="component" value="Unassembled WGS sequence"/>
</dbReference>
<reference evidence="2" key="1">
    <citation type="submission" date="2021-07" db="EMBL/GenBank/DDBJ databases">
        <title>Shinella sp. nov., a novel member of the genus Shinella from water.</title>
        <authorList>
            <person name="Deng Y."/>
        </authorList>
    </citation>
    <scope>NUCLEOTIDE SEQUENCE</scope>
    <source>
        <strain evidence="2">CPCC 100929</strain>
    </source>
</reference>
<proteinExistence type="predicted"/>
<keyword evidence="1" id="KW-0812">Transmembrane</keyword>
<organism evidence="2 3">
    <name type="scientific">Shinella lacus</name>
    <dbReference type="NCBI Taxonomy" id="2654216"/>
    <lineage>
        <taxon>Bacteria</taxon>
        <taxon>Pseudomonadati</taxon>
        <taxon>Pseudomonadota</taxon>
        <taxon>Alphaproteobacteria</taxon>
        <taxon>Hyphomicrobiales</taxon>
        <taxon>Rhizobiaceae</taxon>
        <taxon>Shinella</taxon>
    </lineage>
</organism>
<keyword evidence="3" id="KW-1185">Reference proteome</keyword>
<evidence type="ECO:0008006" key="4">
    <source>
        <dbReference type="Google" id="ProtNLM"/>
    </source>
</evidence>
<evidence type="ECO:0000313" key="3">
    <source>
        <dbReference type="Proteomes" id="UP000996601"/>
    </source>
</evidence>
<feature type="transmembrane region" description="Helical" evidence="1">
    <location>
        <begin position="59"/>
        <end position="77"/>
    </location>
</feature>